<dbReference type="AlphaFoldDB" id="F7B7K1"/>
<dbReference type="GO" id="GO:0003723">
    <property type="term" value="F:RNA binding"/>
    <property type="evidence" value="ECO:0007669"/>
    <property type="project" value="UniProtKB-KW"/>
</dbReference>
<dbReference type="InterPro" id="IPR036855">
    <property type="entry name" value="Znf_CCCH_sf"/>
</dbReference>
<dbReference type="PANTHER" id="PTHR14398:SF8">
    <property type="entry name" value="RNA-BINDING PROTEIN 26"/>
    <property type="match status" value="1"/>
</dbReference>
<evidence type="ECO:0000313" key="12">
    <source>
        <dbReference type="Ensembl" id="ENSXETP00000038609"/>
    </source>
</evidence>
<evidence type="ECO:0000256" key="3">
    <source>
        <dbReference type="ARBA" id="ARBA00022833"/>
    </source>
</evidence>
<keyword evidence="1 8" id="KW-0479">Metal-binding</keyword>
<dbReference type="GO" id="GO:0003677">
    <property type="term" value="F:DNA binding"/>
    <property type="evidence" value="ECO:0007669"/>
    <property type="project" value="InterPro"/>
</dbReference>
<dbReference type="FunFam" id="1.20.1390.10:FF:000001">
    <property type="entry name" value="RNA-binding protein 26 isoform X2"/>
    <property type="match status" value="1"/>
</dbReference>
<evidence type="ECO:0000256" key="4">
    <source>
        <dbReference type="ARBA" id="ARBA00022884"/>
    </source>
</evidence>
<keyword evidence="7" id="KW-0539">Nucleus</keyword>
<dbReference type="SUPFAM" id="SSF90229">
    <property type="entry name" value="CCCH zinc finger"/>
    <property type="match status" value="1"/>
</dbReference>
<dbReference type="GO" id="GO:0005634">
    <property type="term" value="C:nucleus"/>
    <property type="evidence" value="ECO:0007669"/>
    <property type="project" value="UniProtKB-SubCell"/>
</dbReference>
<dbReference type="ExpressionAtlas" id="F7B7K1">
    <property type="expression patterns" value="baseline"/>
</dbReference>
<evidence type="ECO:0000256" key="9">
    <source>
        <dbReference type="SAM" id="MobiDB-lite"/>
    </source>
</evidence>
<feature type="compositionally biased region" description="Basic residues" evidence="9">
    <location>
        <begin position="214"/>
        <end position="231"/>
    </location>
</feature>
<evidence type="ECO:0000259" key="10">
    <source>
        <dbReference type="PROSITE" id="PS50103"/>
    </source>
</evidence>
<comment type="subcellular location">
    <subcellularLocation>
        <location evidence="7">Nucleus</location>
    </subcellularLocation>
</comment>
<dbReference type="GO" id="GO:0008270">
    <property type="term" value="F:zinc ion binding"/>
    <property type="evidence" value="ECO:0007669"/>
    <property type="project" value="UniProtKB-KW"/>
</dbReference>
<keyword evidence="5" id="KW-0175">Coiled coil</keyword>
<keyword evidence="3 8" id="KW-0862">Zinc</keyword>
<name>F7B7K1_XENTR</name>
<dbReference type="InterPro" id="IPR002483">
    <property type="entry name" value="PWI_dom"/>
</dbReference>
<evidence type="ECO:0000256" key="5">
    <source>
        <dbReference type="ARBA" id="ARBA00023054"/>
    </source>
</evidence>
<organism evidence="12">
    <name type="scientific">Xenopus tropicalis</name>
    <name type="common">Western clawed frog</name>
    <name type="synonym">Silurana tropicalis</name>
    <dbReference type="NCBI Taxonomy" id="8364"/>
    <lineage>
        <taxon>Eukaryota</taxon>
        <taxon>Metazoa</taxon>
        <taxon>Chordata</taxon>
        <taxon>Craniata</taxon>
        <taxon>Vertebrata</taxon>
        <taxon>Euteleostomi</taxon>
        <taxon>Amphibia</taxon>
        <taxon>Batrachia</taxon>
        <taxon>Anura</taxon>
        <taxon>Pipoidea</taxon>
        <taxon>Pipidae</taxon>
        <taxon>Xenopodinae</taxon>
        <taxon>Xenopus</taxon>
        <taxon>Silurana</taxon>
    </lineage>
</organism>
<sequence length="626" mass="71979">MIIEDFEALKHWLSKTLEPICDADPSALAKYVLALVKKDKTDRELKALCIDQLDVFLQKETQGFVDKLFDAINTKNYLPQPDSTSTAVVKLDTFEHQEREIKKDEVNKEEEKEKKAPRRLNQSPQPSITRHKETRENRKRSNSDRESSSIQNSFRSGLPEQKLDVDAAPTRLSSNKVQNAKNIRSRDDRKREDRFRKREYDRNVPRRDLYRDRYNRRRGRSRSYSRSRSRSWSKERQRDRERDRSRSRTRSRDKDSGKPKFDLDRSDPVDNSYASGSSVPHIGPAHFPVPTLSSTITVITPSHHGNSSAENWPEFHEDQVDHSNYGRPQIPKKRCRDYDEKGFCMRGDMCPFDHGSDPVVVEDVNLPGILPFPAQPPAVEGPPPPGLPPPPPLLTPPPVNLRPPVPPPGPLPPSLPPITENEVQVRLRTIREQVTESQMWDQNSLFPVKRRKQVYVNRCFLKKIMEPGKTSDIEKNGMLERCYQLPRTEELQVNKGTSDSSQLQFNMLNKMQGYQDAFVQPQYSKELDEETGFCKTLIPYMRRVPLDRRLEMHIAVLNCISSFCQSPASSGQNPSVPFTIPSLLPTPLSVNASRSCISDIPPYSQSTQTCGLYPQISHETHRYIQF</sequence>
<dbReference type="Bgee" id="ENSXETG00000017810">
    <property type="expression patterns" value="Expressed in testis and 12 other cell types or tissues"/>
</dbReference>
<dbReference type="PROSITE" id="PS51031">
    <property type="entry name" value="BESS"/>
    <property type="match status" value="1"/>
</dbReference>
<dbReference type="InterPro" id="IPR045137">
    <property type="entry name" value="RBM26/27"/>
</dbReference>
<evidence type="ECO:0000256" key="7">
    <source>
        <dbReference type="PROSITE-ProRule" id="PRU00371"/>
    </source>
</evidence>
<evidence type="ECO:0000256" key="2">
    <source>
        <dbReference type="ARBA" id="ARBA00022771"/>
    </source>
</evidence>
<evidence type="ECO:0000256" key="6">
    <source>
        <dbReference type="ARBA" id="ARBA00043866"/>
    </source>
</evidence>
<feature type="compositionally biased region" description="Basic and acidic residues" evidence="9">
    <location>
        <begin position="100"/>
        <end position="114"/>
    </location>
</feature>
<reference evidence="12" key="2">
    <citation type="submission" date="2011-06" db="UniProtKB">
        <authorList>
            <consortium name="Ensembl"/>
        </authorList>
    </citation>
    <scope>IDENTIFICATION</scope>
</reference>
<feature type="zinc finger region" description="C3H1-type" evidence="8">
    <location>
        <begin position="329"/>
        <end position="357"/>
    </location>
</feature>
<dbReference type="GeneTree" id="ENSGT00510000046929"/>
<evidence type="ECO:0000256" key="1">
    <source>
        <dbReference type="ARBA" id="ARBA00022723"/>
    </source>
</evidence>
<protein>
    <submittedName>
        <fullName evidence="12">RNA binding motif protein 26</fullName>
    </submittedName>
</protein>
<keyword evidence="4" id="KW-0694">RNA-binding</keyword>
<proteinExistence type="predicted"/>
<dbReference type="HOGENOM" id="CLU_440015_0_0_1"/>
<dbReference type="Pfam" id="PF01480">
    <property type="entry name" value="PWI"/>
    <property type="match status" value="1"/>
</dbReference>
<dbReference type="PROSITE" id="PS50103">
    <property type="entry name" value="ZF_C3H1"/>
    <property type="match status" value="1"/>
</dbReference>
<dbReference type="Xenbase" id="XB-GENE-960053">
    <property type="gene designation" value="rbm26"/>
</dbReference>
<feature type="compositionally biased region" description="Basic and acidic residues" evidence="9">
    <location>
        <begin position="232"/>
        <end position="268"/>
    </location>
</feature>
<feature type="compositionally biased region" description="Pro residues" evidence="9">
    <location>
        <begin position="373"/>
        <end position="416"/>
    </location>
</feature>
<accession>F7B7K1</accession>
<feature type="compositionally biased region" description="Basic and acidic residues" evidence="9">
    <location>
        <begin position="130"/>
        <end position="147"/>
    </location>
</feature>
<reference evidence="12" key="1">
    <citation type="journal article" date="2010" name="Science">
        <title>The genome of the Western clawed frog Xenopus tropicalis.</title>
        <authorList>
            <person name="Hellsten U."/>
            <person name="Harland R.M."/>
            <person name="Gilchrist M.J."/>
            <person name="Hendrix D."/>
            <person name="Jurka J."/>
            <person name="Kapitonov V."/>
            <person name="Ovcharenko I."/>
            <person name="Putnam N.H."/>
            <person name="Shu S."/>
            <person name="Taher L."/>
            <person name="Blitz I.L."/>
            <person name="Blumberg B."/>
            <person name="Dichmann D.S."/>
            <person name="Dubchak I."/>
            <person name="Amaya E."/>
            <person name="Detter J.C."/>
            <person name="Fletcher R."/>
            <person name="Gerhard D.S."/>
            <person name="Goodstein D."/>
            <person name="Graves T."/>
            <person name="Grigoriev I.V."/>
            <person name="Grimwood J."/>
            <person name="Kawashima T."/>
            <person name="Lindquist E."/>
            <person name="Lucas S.M."/>
            <person name="Mead P.E."/>
            <person name="Mitros T."/>
            <person name="Ogino H."/>
            <person name="Ohta Y."/>
            <person name="Poliakov A.V."/>
            <person name="Pollet N."/>
            <person name="Robert J."/>
            <person name="Salamov A."/>
            <person name="Sater A.K."/>
            <person name="Schmutz J."/>
            <person name="Terry A."/>
            <person name="Vize P.D."/>
            <person name="Warren W.C."/>
            <person name="Wells D."/>
            <person name="Wills A."/>
            <person name="Wilson R.K."/>
            <person name="Zimmerman L.B."/>
            <person name="Zorn A.M."/>
            <person name="Grainger R."/>
            <person name="Grammer T."/>
            <person name="Khokha M.K."/>
            <person name="Richardson P.M."/>
            <person name="Rokhsar D.S."/>
        </authorList>
    </citation>
    <scope>NUCLEOTIDE SEQUENCE [LARGE SCALE GENOMIC DNA]</scope>
    <source>
        <strain evidence="12">Nigerian</strain>
    </source>
</reference>
<feature type="compositionally biased region" description="Polar residues" evidence="9">
    <location>
        <begin position="171"/>
        <end position="182"/>
    </location>
</feature>
<feature type="region of interest" description="Disordered" evidence="9">
    <location>
        <begin position="100"/>
        <end position="199"/>
    </location>
</feature>
<evidence type="ECO:0000259" key="11">
    <source>
        <dbReference type="PROSITE" id="PS51031"/>
    </source>
</evidence>
<dbReference type="InterPro" id="IPR004210">
    <property type="entry name" value="BESS_motif"/>
</dbReference>
<dbReference type="Ensembl" id="ENSXETT00000038609">
    <property type="protein sequence ID" value="ENSXETP00000038609"/>
    <property type="gene ID" value="ENSXETG00000017810"/>
</dbReference>
<feature type="domain" description="BESS" evidence="11">
    <location>
        <begin position="527"/>
        <end position="566"/>
    </location>
</feature>
<dbReference type="InterPro" id="IPR000571">
    <property type="entry name" value="Znf_CCCH"/>
</dbReference>
<feature type="region of interest" description="Disordered" evidence="9">
    <location>
        <begin position="211"/>
        <end position="277"/>
    </location>
</feature>
<comment type="function">
    <text evidence="6">May be involved in the turnover of nuclear polyadenylated (pA+) RNA.</text>
</comment>
<dbReference type="SMART" id="SM00356">
    <property type="entry name" value="ZnF_C3H1"/>
    <property type="match status" value="1"/>
</dbReference>
<keyword evidence="2 8" id="KW-0863">Zinc-finger</keyword>
<feature type="region of interest" description="Disordered" evidence="9">
    <location>
        <begin position="372"/>
        <end position="418"/>
    </location>
</feature>
<dbReference type="PANTHER" id="PTHR14398">
    <property type="entry name" value="RNA RECOGNITION RRM/RNP DOMAIN"/>
    <property type="match status" value="1"/>
</dbReference>
<gene>
    <name evidence="12" type="primary">rbm26</name>
</gene>
<feature type="compositionally biased region" description="Basic and acidic residues" evidence="9">
    <location>
        <begin position="184"/>
        <end position="199"/>
    </location>
</feature>
<evidence type="ECO:0000256" key="8">
    <source>
        <dbReference type="PROSITE-ProRule" id="PRU00723"/>
    </source>
</evidence>
<dbReference type="Gene3D" id="1.20.1390.10">
    <property type="entry name" value="PWI domain"/>
    <property type="match status" value="1"/>
</dbReference>
<feature type="domain" description="C3H1-type" evidence="10">
    <location>
        <begin position="329"/>
        <end position="357"/>
    </location>
</feature>